<feature type="transmembrane region" description="Helical" evidence="12">
    <location>
        <begin position="183"/>
        <end position="201"/>
    </location>
</feature>
<feature type="binding site" evidence="11">
    <location>
        <position position="315"/>
    </location>
    <ligand>
        <name>K(+)</name>
        <dbReference type="ChEBI" id="CHEBI:29103"/>
    </ligand>
</feature>
<evidence type="ECO:0000256" key="7">
    <source>
        <dbReference type="ARBA" id="ARBA00022989"/>
    </source>
</evidence>
<evidence type="ECO:0000256" key="6">
    <source>
        <dbReference type="ARBA" id="ARBA00022958"/>
    </source>
</evidence>
<feature type="transmembrane region" description="Helical" evidence="12">
    <location>
        <begin position="133"/>
        <end position="153"/>
    </location>
</feature>
<comment type="caution">
    <text evidence="13">The sequence shown here is derived from an EMBL/GenBank/DDBJ whole genome shotgun (WGS) entry which is preliminary data.</text>
</comment>
<keyword evidence="10" id="KW-0997">Cell inner membrane</keyword>
<keyword evidence="2 10" id="KW-0813">Transport</keyword>
<evidence type="ECO:0000256" key="2">
    <source>
        <dbReference type="ARBA" id="ARBA00022448"/>
    </source>
</evidence>
<dbReference type="GO" id="GO:0046872">
    <property type="term" value="F:metal ion binding"/>
    <property type="evidence" value="ECO:0007669"/>
    <property type="project" value="UniProtKB-KW"/>
</dbReference>
<name>A0A397PI24_9HYPH</name>
<feature type="transmembrane region" description="Helical" evidence="12">
    <location>
        <begin position="240"/>
        <end position="259"/>
    </location>
</feature>
<dbReference type="Pfam" id="PF02386">
    <property type="entry name" value="TrkH"/>
    <property type="match status" value="1"/>
</dbReference>
<keyword evidence="5 12" id="KW-0812">Transmembrane</keyword>
<feature type="transmembrane region" description="Helical" evidence="12">
    <location>
        <begin position="455"/>
        <end position="481"/>
    </location>
</feature>
<dbReference type="GO" id="GO:0005886">
    <property type="term" value="C:plasma membrane"/>
    <property type="evidence" value="ECO:0007669"/>
    <property type="project" value="UniProtKB-SubCell"/>
</dbReference>
<keyword evidence="11" id="KW-0479">Metal-binding</keyword>
<evidence type="ECO:0000256" key="11">
    <source>
        <dbReference type="PIRSR" id="PIRSR006247-1"/>
    </source>
</evidence>
<comment type="similarity">
    <text evidence="10">Belongs to the TrkH potassium transport family.</text>
</comment>
<dbReference type="PIRSF" id="PIRSF006247">
    <property type="entry name" value="TrkH"/>
    <property type="match status" value="1"/>
</dbReference>
<evidence type="ECO:0000256" key="1">
    <source>
        <dbReference type="ARBA" id="ARBA00004651"/>
    </source>
</evidence>
<feature type="transmembrane region" description="Helical" evidence="12">
    <location>
        <begin position="40"/>
        <end position="59"/>
    </location>
</feature>
<keyword evidence="4 10" id="KW-0633">Potassium transport</keyword>
<dbReference type="PANTHER" id="PTHR32024">
    <property type="entry name" value="TRK SYSTEM POTASSIUM UPTAKE PROTEIN TRKG-RELATED"/>
    <property type="match status" value="1"/>
</dbReference>
<feature type="transmembrane region" description="Helical" evidence="12">
    <location>
        <begin position="389"/>
        <end position="411"/>
    </location>
</feature>
<comment type="subcellular location">
    <subcellularLocation>
        <location evidence="10">Cell inner membrane</location>
        <topology evidence="10">Multi-pass membrane protein</topology>
    </subcellularLocation>
    <subcellularLocation>
        <location evidence="1">Cell membrane</location>
        <topology evidence="1">Multi-pass membrane protein</topology>
    </subcellularLocation>
</comment>
<evidence type="ECO:0000256" key="3">
    <source>
        <dbReference type="ARBA" id="ARBA00022475"/>
    </source>
</evidence>
<dbReference type="RefSeq" id="WP_119062172.1">
    <property type="nucleotide sequence ID" value="NZ_QXDF01000002.1"/>
</dbReference>
<feature type="transmembrane region" description="Helical" evidence="12">
    <location>
        <begin position="329"/>
        <end position="353"/>
    </location>
</feature>
<evidence type="ECO:0000256" key="9">
    <source>
        <dbReference type="ARBA" id="ARBA00023136"/>
    </source>
</evidence>
<evidence type="ECO:0000313" key="13">
    <source>
        <dbReference type="EMBL" id="RIA47519.1"/>
    </source>
</evidence>
<dbReference type="OrthoDB" id="9810952at2"/>
<feature type="binding site" evidence="11">
    <location>
        <position position="111"/>
    </location>
    <ligand>
        <name>K(+)</name>
        <dbReference type="ChEBI" id="CHEBI:29103"/>
    </ligand>
</feature>
<evidence type="ECO:0000256" key="5">
    <source>
        <dbReference type="ARBA" id="ARBA00022692"/>
    </source>
</evidence>
<gene>
    <name evidence="13" type="ORF">BXY53_2073</name>
</gene>
<evidence type="ECO:0000313" key="14">
    <source>
        <dbReference type="Proteomes" id="UP000266273"/>
    </source>
</evidence>
<reference evidence="13 14" key="1">
    <citation type="submission" date="2018-08" db="EMBL/GenBank/DDBJ databases">
        <title>Genomic Encyclopedia of Archaeal and Bacterial Type Strains, Phase II (KMG-II): from individual species to whole genera.</title>
        <authorList>
            <person name="Goeker M."/>
        </authorList>
    </citation>
    <scope>NUCLEOTIDE SEQUENCE [LARGE SCALE GENOMIC DNA]</scope>
    <source>
        <strain evidence="13 14">DSM 5002</strain>
    </source>
</reference>
<evidence type="ECO:0000256" key="10">
    <source>
        <dbReference type="PIRNR" id="PIRNR006247"/>
    </source>
</evidence>
<protein>
    <recommendedName>
        <fullName evidence="10">Trk system potassium uptake protein</fullName>
    </recommendedName>
</protein>
<accession>A0A397PI24</accession>
<feature type="transmembrane region" description="Helical" evidence="12">
    <location>
        <begin position="71"/>
        <end position="91"/>
    </location>
</feature>
<keyword evidence="8 10" id="KW-0406">Ion transport</keyword>
<dbReference type="InterPro" id="IPR004772">
    <property type="entry name" value="TrkH"/>
</dbReference>
<evidence type="ECO:0000256" key="12">
    <source>
        <dbReference type="SAM" id="Phobius"/>
    </source>
</evidence>
<proteinExistence type="inferred from homology"/>
<feature type="binding site" evidence="11">
    <location>
        <position position="219"/>
    </location>
    <ligand>
        <name>K(+)</name>
        <dbReference type="ChEBI" id="CHEBI:29103"/>
    </ligand>
</feature>
<dbReference type="AlphaFoldDB" id="A0A397PI24"/>
<keyword evidence="7 12" id="KW-1133">Transmembrane helix</keyword>
<dbReference type="Proteomes" id="UP000266273">
    <property type="component" value="Unassembled WGS sequence"/>
</dbReference>
<sequence>MIDLRPVLLAVGILLSTLGAAMLLPALFDAAAGNPDWRVFAASAGVTLFVGVGLTVSNWGRSRELTIKQAFLLTTTSWIALTAFAAIPFAWSSLELSYTDSFFEAMSGITTTGSTIITDLREAPPGILIWRGLLQWLGGLGIIVMALSVLPMLKVGGMQLFRVEGFDTAGKILPRATQIAGELALLYIALTAACAVFYQAAGMSAFDALVHSMTTIATGGYSNHNASIGHFDSLPIELTAIGFMILGSLPFALFLRALHGDFRAMLRDSQVRWFLATLAVFSAVGVYAHAPGAPITDSGKYVDSVFNVVSIMTGTGYATSPYDMWSPMAVSLFFILMFIGGCSGSTSCGIKIFRFQVLFQGLRQKIRLMFHPHGVFLETYNGRPLSPDVISAVTTFFFLYIGAFAVIAILLEVIGLDTISAISGAATALCNVGPALGETIGPAANFASLPDSAKWVLSAAMLIGRLELFAVLVLILPAFWLS</sequence>
<keyword evidence="9 10" id="KW-0472">Membrane</keyword>
<keyword evidence="14" id="KW-1185">Reference proteome</keyword>
<keyword evidence="3 10" id="KW-1003">Cell membrane</keyword>
<dbReference type="GO" id="GO:0015379">
    <property type="term" value="F:potassium:chloride symporter activity"/>
    <property type="evidence" value="ECO:0007669"/>
    <property type="project" value="InterPro"/>
</dbReference>
<organism evidence="13 14">
    <name type="scientific">Dichotomicrobium thermohalophilum</name>
    <dbReference type="NCBI Taxonomy" id="933063"/>
    <lineage>
        <taxon>Bacteria</taxon>
        <taxon>Pseudomonadati</taxon>
        <taxon>Pseudomonadota</taxon>
        <taxon>Alphaproteobacteria</taxon>
        <taxon>Hyphomicrobiales</taxon>
        <taxon>Hyphomicrobiaceae</taxon>
        <taxon>Dichotomicrobium</taxon>
    </lineage>
</organism>
<evidence type="ECO:0000256" key="4">
    <source>
        <dbReference type="ARBA" id="ARBA00022538"/>
    </source>
</evidence>
<keyword evidence="6 10" id="KW-0630">Potassium</keyword>
<feature type="binding site" evidence="11">
    <location>
        <position position="431"/>
    </location>
    <ligand>
        <name>K(+)</name>
        <dbReference type="ChEBI" id="CHEBI:29103"/>
    </ligand>
</feature>
<dbReference type="EMBL" id="QXDF01000002">
    <property type="protein sequence ID" value="RIA47519.1"/>
    <property type="molecule type" value="Genomic_DNA"/>
</dbReference>
<feature type="binding site" evidence="11">
    <location>
        <position position="432"/>
    </location>
    <ligand>
        <name>K(+)</name>
        <dbReference type="ChEBI" id="CHEBI:29103"/>
    </ligand>
</feature>
<comment type="function">
    <text evidence="10">Low-affinity potassium transport system. Interacts with Trk system potassium uptake protein TrkA.</text>
</comment>
<dbReference type="PANTHER" id="PTHR32024:SF3">
    <property type="entry name" value="TRK SYSTEM POTASSIUM UPTAKE PROTEIN"/>
    <property type="match status" value="1"/>
</dbReference>
<dbReference type="InterPro" id="IPR003445">
    <property type="entry name" value="Cat_transpt"/>
</dbReference>
<evidence type="ECO:0000256" key="8">
    <source>
        <dbReference type="ARBA" id="ARBA00023065"/>
    </source>
</evidence>
<feature type="binding site" evidence="11">
    <location>
        <position position="112"/>
    </location>
    <ligand>
        <name>K(+)</name>
        <dbReference type="ChEBI" id="CHEBI:29103"/>
    </ligand>
</feature>
<feature type="transmembrane region" description="Helical" evidence="12">
    <location>
        <begin position="271"/>
        <end position="290"/>
    </location>
</feature>